<accession>A0A9W2Z325</accession>
<evidence type="ECO:0000256" key="6">
    <source>
        <dbReference type="ARBA" id="ARBA00039017"/>
    </source>
</evidence>
<dbReference type="InterPro" id="IPR036380">
    <property type="entry name" value="Isochorismatase-like_sf"/>
</dbReference>
<comment type="pathway">
    <text evidence="5">Cofactor biosynthesis; nicotinate biosynthesis; nicotinate from nicotinamide: step 1/1.</text>
</comment>
<evidence type="ECO:0000256" key="3">
    <source>
        <dbReference type="ARBA" id="ARBA00022723"/>
    </source>
</evidence>
<evidence type="ECO:0000256" key="7">
    <source>
        <dbReference type="ARBA" id="ARBA00043224"/>
    </source>
</evidence>
<dbReference type="PANTHER" id="PTHR11080:SF2">
    <property type="entry name" value="LD05707P"/>
    <property type="match status" value="1"/>
</dbReference>
<dbReference type="InterPro" id="IPR000868">
    <property type="entry name" value="Isochorismatase-like_dom"/>
</dbReference>
<feature type="chain" id="PRO_5044702528" description="nicotinamidase" evidence="8">
    <location>
        <begin position="25"/>
        <end position="303"/>
    </location>
</feature>
<dbReference type="EC" id="3.5.1.19" evidence="6"/>
<gene>
    <name evidence="11 12" type="primary">LOC106079184</name>
</gene>
<comment type="similarity">
    <text evidence="1">Belongs to the isochorismatase family.</text>
</comment>
<keyword evidence="4" id="KW-0378">Hydrolase</keyword>
<dbReference type="Gene3D" id="3.40.50.850">
    <property type="entry name" value="Isochorismatase-like"/>
    <property type="match status" value="1"/>
</dbReference>
<organism evidence="10 11">
    <name type="scientific">Biomphalaria glabrata</name>
    <name type="common">Bloodfluke planorb</name>
    <name type="synonym">Freshwater snail</name>
    <dbReference type="NCBI Taxonomy" id="6526"/>
    <lineage>
        <taxon>Eukaryota</taxon>
        <taxon>Metazoa</taxon>
        <taxon>Spiralia</taxon>
        <taxon>Lophotrochozoa</taxon>
        <taxon>Mollusca</taxon>
        <taxon>Gastropoda</taxon>
        <taxon>Heterobranchia</taxon>
        <taxon>Euthyneura</taxon>
        <taxon>Panpulmonata</taxon>
        <taxon>Hygrophila</taxon>
        <taxon>Lymnaeoidea</taxon>
        <taxon>Planorbidae</taxon>
        <taxon>Biomphalaria</taxon>
    </lineage>
</organism>
<evidence type="ECO:0000256" key="8">
    <source>
        <dbReference type="SAM" id="SignalP"/>
    </source>
</evidence>
<dbReference type="AlphaFoldDB" id="A0A9W2Z325"/>
<dbReference type="Proteomes" id="UP001165740">
    <property type="component" value="Chromosome 16"/>
</dbReference>
<name>A0A9W2Z325_BIOGL</name>
<reference evidence="11 12" key="1">
    <citation type="submission" date="2025-04" db="UniProtKB">
        <authorList>
            <consortium name="RefSeq"/>
        </authorList>
    </citation>
    <scope>IDENTIFICATION</scope>
</reference>
<evidence type="ECO:0000259" key="9">
    <source>
        <dbReference type="Pfam" id="PF00857"/>
    </source>
</evidence>
<proteinExistence type="inferred from homology"/>
<dbReference type="SUPFAM" id="SSF52499">
    <property type="entry name" value="Isochorismatase-like hydrolases"/>
    <property type="match status" value="1"/>
</dbReference>
<feature type="domain" description="Isochorismatase-like" evidence="9">
    <location>
        <begin position="30"/>
        <end position="263"/>
    </location>
</feature>
<dbReference type="GO" id="GO:0046872">
    <property type="term" value="F:metal ion binding"/>
    <property type="evidence" value="ECO:0007669"/>
    <property type="project" value="UniProtKB-KW"/>
</dbReference>
<evidence type="ECO:0000256" key="1">
    <source>
        <dbReference type="ARBA" id="ARBA00006336"/>
    </source>
</evidence>
<evidence type="ECO:0000313" key="10">
    <source>
        <dbReference type="Proteomes" id="UP001165740"/>
    </source>
</evidence>
<dbReference type="PANTHER" id="PTHR11080">
    <property type="entry name" value="PYRAZINAMIDASE/NICOTINAMIDASE"/>
    <property type="match status" value="1"/>
</dbReference>
<dbReference type="Pfam" id="PF00857">
    <property type="entry name" value="Isochorismatase"/>
    <property type="match status" value="1"/>
</dbReference>
<dbReference type="RefSeq" id="XP_055869344.1">
    <property type="nucleotide sequence ID" value="XM_056013369.1"/>
</dbReference>
<feature type="signal peptide" evidence="8">
    <location>
        <begin position="1"/>
        <end position="24"/>
    </location>
</feature>
<evidence type="ECO:0000313" key="12">
    <source>
        <dbReference type="RefSeq" id="XP_055869344.1"/>
    </source>
</evidence>
<keyword evidence="8" id="KW-0732">Signal</keyword>
<evidence type="ECO:0000313" key="11">
    <source>
        <dbReference type="RefSeq" id="XP_055869343.1"/>
    </source>
</evidence>
<evidence type="ECO:0000256" key="4">
    <source>
        <dbReference type="ARBA" id="ARBA00022801"/>
    </source>
</evidence>
<dbReference type="InterPro" id="IPR052347">
    <property type="entry name" value="Isochorismatase_Nicotinamidase"/>
</dbReference>
<protein>
    <recommendedName>
        <fullName evidence="6">nicotinamidase</fullName>
        <ecNumber evidence="6">3.5.1.19</ecNumber>
    </recommendedName>
    <alternativeName>
        <fullName evidence="7">Nicotinamide deamidase</fullName>
    </alternativeName>
</protein>
<dbReference type="OMA" id="DFVDSWP"/>
<dbReference type="RefSeq" id="XP_055869343.1">
    <property type="nucleotide sequence ID" value="XM_056013368.1"/>
</dbReference>
<keyword evidence="10" id="KW-1185">Reference proteome</keyword>
<dbReference type="GO" id="GO:0019363">
    <property type="term" value="P:pyridine nucleotide biosynthetic process"/>
    <property type="evidence" value="ECO:0007669"/>
    <property type="project" value="UniProtKB-KW"/>
</dbReference>
<keyword evidence="2" id="KW-0662">Pyridine nucleotide biosynthesis</keyword>
<evidence type="ECO:0000256" key="5">
    <source>
        <dbReference type="ARBA" id="ARBA00037900"/>
    </source>
</evidence>
<dbReference type="OrthoDB" id="167809at2759"/>
<sequence>MSCVQKCDFLITLLVAHLLTSTTASQMVPALVIIDVQKCFLKGGNLAVTDGDAVINVINRIRTTWREVFKLVVLTKDWHCQHHVSFASSHEDYSPFSDITLRYNSQGQLCDDEGTNVPSTVTCSLDETTKAVEQKLWPDHCIANVTTGGASSEIAEGLVTTRTDIFVLKGDNCQRDSYSAVWDNGNFTVTKLPEILKSNHVTTVYLVGLALDYCVFETAMDIKQLGYETYVVRDATRAVAEDTGMSAVSTMRSAGVKVIMTADLNGLLSSRTETSFSRNSQATPSPVILLLSVSLIMAATLKL</sequence>
<keyword evidence="3" id="KW-0479">Metal-binding</keyword>
<dbReference type="GeneID" id="106079184"/>
<evidence type="ECO:0000256" key="2">
    <source>
        <dbReference type="ARBA" id="ARBA00022642"/>
    </source>
</evidence>
<dbReference type="GO" id="GO:0008936">
    <property type="term" value="F:nicotinamidase activity"/>
    <property type="evidence" value="ECO:0007669"/>
    <property type="project" value="UniProtKB-EC"/>
</dbReference>